<dbReference type="InterPro" id="IPR036761">
    <property type="entry name" value="TTHA0802/YceI-like_sf"/>
</dbReference>
<sequence>MQRLVSLVFMGSAIILMSLTSPATAGNKEKAARAVTTKKATTFQVDKNQSKLNWVGKKLAGQHSGTINVADGKLDVENNVLKGGSFSLDTRSIAVTDIKDADGNAKLLGHLKSEDFFGVEKFPTASFVITKVTPKGAGKYDITGNLTIKGITNPITFPATVAVAGNKLTAKADLKVDRTKYNIKYGSKSFFEGIGDKAIYDDFDLTVELVANAQ</sequence>
<dbReference type="OrthoDB" id="951410at2"/>
<evidence type="ECO:0000259" key="2">
    <source>
        <dbReference type="SMART" id="SM00867"/>
    </source>
</evidence>
<dbReference type="SUPFAM" id="SSF101874">
    <property type="entry name" value="YceI-like"/>
    <property type="match status" value="1"/>
</dbReference>
<dbReference type="Pfam" id="PF04264">
    <property type="entry name" value="YceI"/>
    <property type="match status" value="1"/>
</dbReference>
<evidence type="ECO:0000313" key="3">
    <source>
        <dbReference type="EMBL" id="RBL91066.1"/>
    </source>
</evidence>
<dbReference type="PANTHER" id="PTHR34406">
    <property type="entry name" value="PROTEIN YCEI"/>
    <property type="match status" value="1"/>
</dbReference>
<dbReference type="EMBL" id="QFFJ01000001">
    <property type="protein sequence ID" value="RBL91066.1"/>
    <property type="molecule type" value="Genomic_DNA"/>
</dbReference>
<dbReference type="InterPro" id="IPR007372">
    <property type="entry name" value="Lipid/polyisoprenoid-bd_YceI"/>
</dbReference>
<keyword evidence="4" id="KW-1185">Reference proteome</keyword>
<keyword evidence="1" id="KW-0732">Signal</keyword>
<accession>A0A365XXH8</accession>
<organism evidence="3 4">
    <name type="scientific">Chitinophaga flava</name>
    <dbReference type="NCBI Taxonomy" id="2259036"/>
    <lineage>
        <taxon>Bacteria</taxon>
        <taxon>Pseudomonadati</taxon>
        <taxon>Bacteroidota</taxon>
        <taxon>Chitinophagia</taxon>
        <taxon>Chitinophagales</taxon>
        <taxon>Chitinophagaceae</taxon>
        <taxon>Chitinophaga</taxon>
    </lineage>
</organism>
<proteinExistence type="predicted"/>
<feature type="signal peptide" evidence="1">
    <location>
        <begin position="1"/>
        <end position="25"/>
    </location>
</feature>
<comment type="caution">
    <text evidence="3">The sequence shown here is derived from an EMBL/GenBank/DDBJ whole genome shotgun (WGS) entry which is preliminary data.</text>
</comment>
<dbReference type="SMART" id="SM00867">
    <property type="entry name" value="YceI"/>
    <property type="match status" value="1"/>
</dbReference>
<dbReference type="Gene3D" id="2.40.128.110">
    <property type="entry name" value="Lipid/polyisoprenoid-binding, YceI-like"/>
    <property type="match status" value="1"/>
</dbReference>
<evidence type="ECO:0000313" key="4">
    <source>
        <dbReference type="Proteomes" id="UP000253410"/>
    </source>
</evidence>
<dbReference type="RefSeq" id="WP_113613666.1">
    <property type="nucleotide sequence ID" value="NZ_QFFJ01000001.1"/>
</dbReference>
<name>A0A365XXH8_9BACT</name>
<dbReference type="PANTHER" id="PTHR34406:SF1">
    <property type="entry name" value="PROTEIN YCEI"/>
    <property type="match status" value="1"/>
</dbReference>
<evidence type="ECO:0000256" key="1">
    <source>
        <dbReference type="SAM" id="SignalP"/>
    </source>
</evidence>
<reference evidence="3 4" key="1">
    <citation type="submission" date="2018-05" db="EMBL/GenBank/DDBJ databases">
        <title>Chitinophaga sp. K3CV102501T nov., isolated from isolated from a monsoon evergreen broad-leaved forest soil.</title>
        <authorList>
            <person name="Lv Y."/>
        </authorList>
    </citation>
    <scope>NUCLEOTIDE SEQUENCE [LARGE SCALE GENOMIC DNA]</scope>
    <source>
        <strain evidence="3 4">GDMCC 1.1325</strain>
    </source>
</reference>
<dbReference type="AlphaFoldDB" id="A0A365XXH8"/>
<gene>
    <name evidence="3" type="ORF">DF182_00130</name>
</gene>
<protein>
    <submittedName>
        <fullName evidence="3">Lipid-binding protein</fullName>
    </submittedName>
</protein>
<dbReference type="Proteomes" id="UP000253410">
    <property type="component" value="Unassembled WGS sequence"/>
</dbReference>
<feature type="chain" id="PRO_5016695507" evidence="1">
    <location>
        <begin position="26"/>
        <end position="214"/>
    </location>
</feature>
<feature type="domain" description="Lipid/polyisoprenoid-binding YceI-like" evidence="2">
    <location>
        <begin position="42"/>
        <end position="212"/>
    </location>
</feature>